<dbReference type="Proteomes" id="UP001152795">
    <property type="component" value="Unassembled WGS sequence"/>
</dbReference>
<dbReference type="PROSITE" id="PS51934">
    <property type="entry name" value="LRAT"/>
    <property type="match status" value="1"/>
</dbReference>
<evidence type="ECO:0000313" key="5">
    <source>
        <dbReference type="EMBL" id="CAB3999147.1"/>
    </source>
</evidence>
<keyword evidence="3" id="KW-0378">Hydrolase</keyword>
<dbReference type="PANTHER" id="PTHR13943:SF77">
    <property type="entry name" value="LRAT DOMAIN-CONTAINING PROTEIN"/>
    <property type="match status" value="1"/>
</dbReference>
<dbReference type="Gene3D" id="3.90.1720.10">
    <property type="entry name" value="endopeptidase domain like (from Nostoc punctiforme)"/>
    <property type="match status" value="1"/>
</dbReference>
<organism evidence="5 6">
    <name type="scientific">Paramuricea clavata</name>
    <name type="common">Red gorgonian</name>
    <name type="synonym">Violescent sea-whip</name>
    <dbReference type="NCBI Taxonomy" id="317549"/>
    <lineage>
        <taxon>Eukaryota</taxon>
        <taxon>Metazoa</taxon>
        <taxon>Cnidaria</taxon>
        <taxon>Anthozoa</taxon>
        <taxon>Octocorallia</taxon>
        <taxon>Malacalcyonacea</taxon>
        <taxon>Plexauridae</taxon>
        <taxon>Paramuricea</taxon>
    </lineage>
</organism>
<dbReference type="OrthoDB" id="5977436at2759"/>
<evidence type="ECO:0000256" key="3">
    <source>
        <dbReference type="ARBA" id="ARBA00022801"/>
    </source>
</evidence>
<keyword evidence="6" id="KW-1185">Reference proteome</keyword>
<name>A0A7D9I352_PARCT</name>
<evidence type="ECO:0000313" key="6">
    <source>
        <dbReference type="Proteomes" id="UP001152795"/>
    </source>
</evidence>
<comment type="similarity">
    <text evidence="1">Belongs to the H-rev107 family.</text>
</comment>
<dbReference type="AlphaFoldDB" id="A0A7D9I352"/>
<proteinExistence type="inferred from homology"/>
<dbReference type="Pfam" id="PF04970">
    <property type="entry name" value="LRAT"/>
    <property type="match status" value="1"/>
</dbReference>
<dbReference type="PANTHER" id="PTHR13943">
    <property type="entry name" value="HRAS-LIKE SUPPRESSOR - RELATED"/>
    <property type="match status" value="1"/>
</dbReference>
<dbReference type="GO" id="GO:0005737">
    <property type="term" value="C:cytoplasm"/>
    <property type="evidence" value="ECO:0007669"/>
    <property type="project" value="TreeGrafter"/>
</dbReference>
<dbReference type="GO" id="GO:0016410">
    <property type="term" value="F:N-acyltransferase activity"/>
    <property type="evidence" value="ECO:0007669"/>
    <property type="project" value="TreeGrafter"/>
</dbReference>
<gene>
    <name evidence="5" type="ORF">PACLA_8A022479</name>
</gene>
<dbReference type="GO" id="GO:0070292">
    <property type="term" value="P:N-acylphosphatidylethanolamine metabolic process"/>
    <property type="evidence" value="ECO:0007669"/>
    <property type="project" value="TreeGrafter"/>
</dbReference>
<dbReference type="InterPro" id="IPR007053">
    <property type="entry name" value="LRAT_dom"/>
</dbReference>
<dbReference type="EMBL" id="CACRXK020003525">
    <property type="protein sequence ID" value="CAB3999147.1"/>
    <property type="molecule type" value="Genomic_DNA"/>
</dbReference>
<keyword evidence="2" id="KW-0808">Transferase</keyword>
<sequence>MQKKKVSNVYGQVYGFVKEAVNSLDQLYPGDHIAYERVKLYWHHVIVEDIDKETNEVKVIHYHNNVREFFDTTLNEGSLAQVIRGSIQFWSKRFYRIVYEESEVNPPEKVLELACGRLGEKKYHPLTGNCEHFCTECKIGKRVSIQVESLVENTIATVLPPLTRALLELLLKKTVQKSIEEFTKKTAKRFAQEILTKLSQTVFRIALLRCIGFVGSQVAWASLQQNTAVIVQGVVASEARTLCRTGTKEVVKTVGTVGQSLGGKKLTEGSSPRKGVCRMTKSGVLAGVAVELAFMGKDIRDASVKKNMGEITKQEYEETVIKRVVGASVSAPMSLAGSVIGQYVLPIPVIGNVIGGITGSAAGRVVGAVLSTGVIKTRERVGKLMKSFSWKRV</sequence>
<dbReference type="GO" id="GO:0004623">
    <property type="term" value="F:phospholipase A2 activity"/>
    <property type="evidence" value="ECO:0007669"/>
    <property type="project" value="TreeGrafter"/>
</dbReference>
<accession>A0A7D9I352</accession>
<keyword evidence="4" id="KW-0443">Lipid metabolism</keyword>
<dbReference type="InterPro" id="IPR051496">
    <property type="entry name" value="H-rev107_PLA/AT"/>
</dbReference>
<dbReference type="GO" id="GO:0008970">
    <property type="term" value="F:phospholipase A1 activity"/>
    <property type="evidence" value="ECO:0007669"/>
    <property type="project" value="TreeGrafter"/>
</dbReference>
<protein>
    <submittedName>
        <fullName evidence="5">Uncharacterized protein</fullName>
    </submittedName>
</protein>
<comment type="caution">
    <text evidence="5">The sequence shown here is derived from an EMBL/GenBank/DDBJ whole genome shotgun (WGS) entry which is preliminary data.</text>
</comment>
<reference evidence="5" key="1">
    <citation type="submission" date="2020-04" db="EMBL/GenBank/DDBJ databases">
        <authorList>
            <person name="Alioto T."/>
            <person name="Alioto T."/>
            <person name="Gomez Garrido J."/>
        </authorList>
    </citation>
    <scope>NUCLEOTIDE SEQUENCE</scope>
    <source>
        <strain evidence="5">A484AB</strain>
    </source>
</reference>
<evidence type="ECO:0000256" key="1">
    <source>
        <dbReference type="ARBA" id="ARBA00007824"/>
    </source>
</evidence>
<evidence type="ECO:0000256" key="2">
    <source>
        <dbReference type="ARBA" id="ARBA00022679"/>
    </source>
</evidence>
<evidence type="ECO:0000256" key="4">
    <source>
        <dbReference type="ARBA" id="ARBA00023098"/>
    </source>
</evidence>